<sequence>MPGRRRGRHRERDPAGPVDLQRPDQPEVDRTAVTLPPLPHSRRPTRRPQSRESCPVVDQFEEVFTLCRDAGEQARFIEMRLSARAPDRRLKVLTVGAHGPSQAPRHSALVPHIARPGLVDSELRRGMSRRTDTDPRQRGRGVRADPLGACPHPHPFCPYVRRPPSRRKALWPSC</sequence>
<feature type="domain" description="Novel STAND NTPase 1" evidence="2">
    <location>
        <begin position="49"/>
        <end position="115"/>
    </location>
</feature>
<feature type="compositionally biased region" description="Basic and acidic residues" evidence="1">
    <location>
        <begin position="21"/>
        <end position="30"/>
    </location>
</feature>
<feature type="compositionally biased region" description="Basic residues" evidence="1">
    <location>
        <begin position="163"/>
        <end position="174"/>
    </location>
</feature>
<comment type="caution">
    <text evidence="3">The sequence shown here is derived from an EMBL/GenBank/DDBJ whole genome shotgun (WGS) entry which is preliminary data.</text>
</comment>
<reference evidence="3 4" key="1">
    <citation type="submission" date="2024-10" db="EMBL/GenBank/DDBJ databases">
        <title>The Natural Products Discovery Center: Release of the First 8490 Sequenced Strains for Exploring Actinobacteria Biosynthetic Diversity.</title>
        <authorList>
            <person name="Kalkreuter E."/>
            <person name="Kautsar S.A."/>
            <person name="Yang D."/>
            <person name="Bader C.D."/>
            <person name="Teijaro C.N."/>
            <person name="Fluegel L."/>
            <person name="Davis C.M."/>
            <person name="Simpson J.R."/>
            <person name="Lauterbach L."/>
            <person name="Steele A.D."/>
            <person name="Gui C."/>
            <person name="Meng S."/>
            <person name="Li G."/>
            <person name="Viehrig K."/>
            <person name="Ye F."/>
            <person name="Su P."/>
            <person name="Kiefer A.F."/>
            <person name="Nichols A."/>
            <person name="Cepeda A.J."/>
            <person name="Yan W."/>
            <person name="Fan B."/>
            <person name="Jiang Y."/>
            <person name="Adhikari A."/>
            <person name="Zheng C.-J."/>
            <person name="Schuster L."/>
            <person name="Cowan T.M."/>
            <person name="Smanski M.J."/>
            <person name="Chevrette M.G."/>
            <person name="De Carvalho L.P.S."/>
            <person name="Shen B."/>
        </authorList>
    </citation>
    <scope>NUCLEOTIDE SEQUENCE [LARGE SCALE GENOMIC DNA]</scope>
    <source>
        <strain evidence="3 4">NPDC001390</strain>
    </source>
</reference>
<organism evidence="3 4">
    <name type="scientific">Streptomyces bluensis</name>
    <dbReference type="NCBI Taxonomy" id="33897"/>
    <lineage>
        <taxon>Bacteria</taxon>
        <taxon>Bacillati</taxon>
        <taxon>Actinomycetota</taxon>
        <taxon>Actinomycetes</taxon>
        <taxon>Kitasatosporales</taxon>
        <taxon>Streptomycetaceae</taxon>
        <taxon>Streptomyces</taxon>
    </lineage>
</organism>
<evidence type="ECO:0000313" key="3">
    <source>
        <dbReference type="EMBL" id="MFF4520831.1"/>
    </source>
</evidence>
<proteinExistence type="predicted"/>
<feature type="region of interest" description="Disordered" evidence="1">
    <location>
        <begin position="1"/>
        <end position="53"/>
    </location>
</feature>
<dbReference type="RefSeq" id="WP_351082695.1">
    <property type="nucleotide sequence ID" value="NZ_JBEOZG010000018.1"/>
</dbReference>
<feature type="compositionally biased region" description="Basic and acidic residues" evidence="1">
    <location>
        <begin position="126"/>
        <end position="137"/>
    </location>
</feature>
<dbReference type="Proteomes" id="UP001602058">
    <property type="component" value="Unassembled WGS sequence"/>
</dbReference>
<dbReference type="InterPro" id="IPR049052">
    <property type="entry name" value="nSTAND1"/>
</dbReference>
<dbReference type="EMBL" id="JBIAWJ010000002">
    <property type="protein sequence ID" value="MFF4520831.1"/>
    <property type="molecule type" value="Genomic_DNA"/>
</dbReference>
<keyword evidence="4" id="KW-1185">Reference proteome</keyword>
<feature type="region of interest" description="Disordered" evidence="1">
    <location>
        <begin position="126"/>
        <end position="174"/>
    </location>
</feature>
<protein>
    <recommendedName>
        <fullName evidence="2">Novel STAND NTPase 1 domain-containing protein</fullName>
    </recommendedName>
</protein>
<evidence type="ECO:0000259" key="2">
    <source>
        <dbReference type="Pfam" id="PF20703"/>
    </source>
</evidence>
<accession>A0ABW6UBL2</accession>
<evidence type="ECO:0000256" key="1">
    <source>
        <dbReference type="SAM" id="MobiDB-lite"/>
    </source>
</evidence>
<gene>
    <name evidence="3" type="ORF">ACFY1D_05155</name>
</gene>
<dbReference type="Pfam" id="PF20703">
    <property type="entry name" value="nSTAND1"/>
    <property type="match status" value="1"/>
</dbReference>
<name>A0ABW6UBL2_9ACTN</name>
<evidence type="ECO:0000313" key="4">
    <source>
        <dbReference type="Proteomes" id="UP001602058"/>
    </source>
</evidence>